<dbReference type="GO" id="GO:0016887">
    <property type="term" value="F:ATP hydrolysis activity"/>
    <property type="evidence" value="ECO:0007669"/>
    <property type="project" value="InterPro"/>
</dbReference>
<dbReference type="PROSITE" id="PS00211">
    <property type="entry name" value="ABC_TRANSPORTER_1"/>
    <property type="match status" value="1"/>
</dbReference>
<evidence type="ECO:0000256" key="2">
    <source>
        <dbReference type="ARBA" id="ARBA00022741"/>
    </source>
</evidence>
<evidence type="ECO:0000256" key="1">
    <source>
        <dbReference type="ARBA" id="ARBA00022448"/>
    </source>
</evidence>
<keyword evidence="3 5" id="KW-0067">ATP-binding</keyword>
<dbReference type="InterPro" id="IPR017871">
    <property type="entry name" value="ABC_transporter-like_CS"/>
</dbReference>
<dbReference type="Proteomes" id="UP000190188">
    <property type="component" value="Unassembled WGS sequence"/>
</dbReference>
<sequence length="435" mass="49219">MKNTLIKLQQICKGYDLPNGTHMNVLEDIDLNIHEGEFVSILGPSGSGKSTLLRIIAGLIPPTRGKVLYNGQTIEGTNPGVGMVFQSFALFPWLTVLENVKLGLENKPWTEAEKMRKALSIIDMVGLDGFEGAYPKELSGGMKQRVGIGRALVMEPDILLMDEPFSALDVLTAENLKRDLLELWTEKKIPTKAIIMVTHSIEEAVYMSDRAIILSRDPACVTADISIRMPHWRDKQDSAFSSLVDRIYSILTKKREPQQQEHIEEQKRKMEKVPEVYAGALTGFIELIEDLGNSVDLYKLAEQLNLTLEDFLPIVEAAQMLGFATIHHGDIALTDTGAEFAIARVLDRKEIFRTQVVTHVPMMEKITWILESKSNNKMAREFFLEVFEKHYGSEEAEHQLDIIIDWGRYAELFAYNEQAKYLYLEQDASNPLTDM</sequence>
<dbReference type="STRING" id="1324314.BVG16_15125"/>
<dbReference type="OrthoDB" id="9802264at2"/>
<dbReference type="EMBL" id="MSZX01000005">
    <property type="protein sequence ID" value="OPA77760.1"/>
    <property type="molecule type" value="Genomic_DNA"/>
</dbReference>
<dbReference type="PANTHER" id="PTHR42788:SF13">
    <property type="entry name" value="ALIPHATIC SULFONATES IMPORT ATP-BINDING PROTEIN SSUB"/>
    <property type="match status" value="1"/>
</dbReference>
<protein>
    <submittedName>
        <fullName evidence="5">Nitrate ABC transporter ATP-binding protein</fullName>
    </submittedName>
</protein>
<name>A0A1T2XD21_9BACL</name>
<keyword evidence="1" id="KW-0813">Transport</keyword>
<organism evidence="5 6">
    <name type="scientific">Paenibacillus selenitireducens</name>
    <dbReference type="NCBI Taxonomy" id="1324314"/>
    <lineage>
        <taxon>Bacteria</taxon>
        <taxon>Bacillati</taxon>
        <taxon>Bacillota</taxon>
        <taxon>Bacilli</taxon>
        <taxon>Bacillales</taxon>
        <taxon>Paenibacillaceae</taxon>
        <taxon>Paenibacillus</taxon>
    </lineage>
</organism>
<reference evidence="5 6" key="1">
    <citation type="submission" date="2017-01" db="EMBL/GenBank/DDBJ databases">
        <title>Genome analysis of Paenibacillus selenitrireducens ES3-24.</title>
        <authorList>
            <person name="Xu D."/>
            <person name="Yao R."/>
            <person name="Zheng S."/>
        </authorList>
    </citation>
    <scope>NUCLEOTIDE SEQUENCE [LARGE SCALE GENOMIC DNA]</scope>
    <source>
        <strain evidence="5 6">ES3-24</strain>
    </source>
</reference>
<gene>
    <name evidence="5" type="ORF">BVG16_15125</name>
</gene>
<dbReference type="PROSITE" id="PS50893">
    <property type="entry name" value="ABC_TRANSPORTER_2"/>
    <property type="match status" value="1"/>
</dbReference>
<keyword evidence="6" id="KW-1185">Reference proteome</keyword>
<dbReference type="Pfam" id="PF09821">
    <property type="entry name" value="AAA_assoc_C"/>
    <property type="match status" value="1"/>
</dbReference>
<dbReference type="GO" id="GO:0005524">
    <property type="term" value="F:ATP binding"/>
    <property type="evidence" value="ECO:0007669"/>
    <property type="project" value="UniProtKB-KW"/>
</dbReference>
<dbReference type="InterPro" id="IPR018632">
    <property type="entry name" value="AAA-associated_dom_C"/>
</dbReference>
<proteinExistence type="predicted"/>
<dbReference type="InterPro" id="IPR003593">
    <property type="entry name" value="AAA+_ATPase"/>
</dbReference>
<dbReference type="RefSeq" id="WP_078499504.1">
    <property type="nucleotide sequence ID" value="NZ_MSZX01000005.1"/>
</dbReference>
<evidence type="ECO:0000313" key="5">
    <source>
        <dbReference type="EMBL" id="OPA77760.1"/>
    </source>
</evidence>
<comment type="caution">
    <text evidence="5">The sequence shown here is derived from an EMBL/GenBank/DDBJ whole genome shotgun (WGS) entry which is preliminary data.</text>
</comment>
<evidence type="ECO:0000256" key="3">
    <source>
        <dbReference type="ARBA" id="ARBA00022840"/>
    </source>
</evidence>
<dbReference type="PANTHER" id="PTHR42788">
    <property type="entry name" value="TAURINE IMPORT ATP-BINDING PROTEIN-RELATED"/>
    <property type="match status" value="1"/>
</dbReference>
<dbReference type="Gene3D" id="3.40.50.300">
    <property type="entry name" value="P-loop containing nucleotide triphosphate hydrolases"/>
    <property type="match status" value="1"/>
</dbReference>
<dbReference type="AlphaFoldDB" id="A0A1T2XD21"/>
<dbReference type="InterPro" id="IPR003439">
    <property type="entry name" value="ABC_transporter-like_ATP-bd"/>
</dbReference>
<dbReference type="SMART" id="SM00382">
    <property type="entry name" value="AAA"/>
    <property type="match status" value="1"/>
</dbReference>
<dbReference type="SUPFAM" id="SSF52540">
    <property type="entry name" value="P-loop containing nucleoside triphosphate hydrolases"/>
    <property type="match status" value="1"/>
</dbReference>
<dbReference type="InterPro" id="IPR050166">
    <property type="entry name" value="ABC_transporter_ATP-bind"/>
</dbReference>
<dbReference type="Pfam" id="PF00005">
    <property type="entry name" value="ABC_tran"/>
    <property type="match status" value="1"/>
</dbReference>
<accession>A0A1T2XD21</accession>
<dbReference type="InterPro" id="IPR027417">
    <property type="entry name" value="P-loop_NTPase"/>
</dbReference>
<keyword evidence="2" id="KW-0547">Nucleotide-binding</keyword>
<feature type="domain" description="ABC transporter" evidence="4">
    <location>
        <begin position="6"/>
        <end position="241"/>
    </location>
</feature>
<evidence type="ECO:0000259" key="4">
    <source>
        <dbReference type="PROSITE" id="PS50893"/>
    </source>
</evidence>
<evidence type="ECO:0000313" key="6">
    <source>
        <dbReference type="Proteomes" id="UP000190188"/>
    </source>
</evidence>
<dbReference type="CDD" id="cd03293">
    <property type="entry name" value="ABC_NrtD_SsuB_transporters"/>
    <property type="match status" value="1"/>
</dbReference>